<comment type="caution">
    <text evidence="5">The sequence shown here is derived from an EMBL/GenBank/DDBJ whole genome shotgun (WGS) entry which is preliminary data.</text>
</comment>
<dbReference type="EMBL" id="JASTZU010000001">
    <property type="protein sequence ID" value="MDL4838934.1"/>
    <property type="molecule type" value="Genomic_DNA"/>
</dbReference>
<protein>
    <submittedName>
        <fullName evidence="5">Nitroreductase family protein</fullName>
    </submittedName>
</protein>
<dbReference type="RefSeq" id="WP_285929697.1">
    <property type="nucleotide sequence ID" value="NZ_JASTZU010000001.1"/>
</dbReference>
<evidence type="ECO:0000313" key="5">
    <source>
        <dbReference type="EMBL" id="MDL4838934.1"/>
    </source>
</evidence>
<evidence type="ECO:0000256" key="1">
    <source>
        <dbReference type="ARBA" id="ARBA00007118"/>
    </source>
</evidence>
<dbReference type="InterPro" id="IPR029479">
    <property type="entry name" value="Nitroreductase"/>
</dbReference>
<organism evidence="5 6">
    <name type="scientific">Aquibacillus rhizosphaerae</name>
    <dbReference type="NCBI Taxonomy" id="3051431"/>
    <lineage>
        <taxon>Bacteria</taxon>
        <taxon>Bacillati</taxon>
        <taxon>Bacillota</taxon>
        <taxon>Bacilli</taxon>
        <taxon>Bacillales</taxon>
        <taxon>Bacillaceae</taxon>
        <taxon>Aquibacillus</taxon>
    </lineage>
</organism>
<accession>A0ABT7KZP5</accession>
<evidence type="ECO:0000313" key="6">
    <source>
        <dbReference type="Proteomes" id="UP001235343"/>
    </source>
</evidence>
<dbReference type="Pfam" id="PF00881">
    <property type="entry name" value="Nitroreductase"/>
    <property type="match status" value="2"/>
</dbReference>
<feature type="domain" description="Nitroreductase" evidence="4">
    <location>
        <begin position="84"/>
        <end position="158"/>
    </location>
</feature>
<evidence type="ECO:0000256" key="3">
    <source>
        <dbReference type="SAM" id="MobiDB-lite"/>
    </source>
</evidence>
<evidence type="ECO:0000259" key="4">
    <source>
        <dbReference type="Pfam" id="PF00881"/>
    </source>
</evidence>
<keyword evidence="6" id="KW-1185">Reference proteome</keyword>
<dbReference type="PANTHER" id="PTHR43673:SF10">
    <property type="entry name" value="NADH DEHYDROGENASE_NAD(P)H NITROREDUCTASE XCC3605-RELATED"/>
    <property type="match status" value="1"/>
</dbReference>
<dbReference type="Gene3D" id="3.40.109.10">
    <property type="entry name" value="NADH Oxidase"/>
    <property type="match status" value="1"/>
</dbReference>
<sequence length="191" mass="21928">MSSKEVSQSVEKFRKADYDIDPIFINRWSPRSFLDKEVSEELLFSTLEAARWAPSSMNVQPWRFVIARTKEDRERFHSFIMDGNRTWCETAPAYILLISEAKGPHAFDTGTAWGYLSLQAAQNGLITHAMGGFHKDKAREALNIPEEYALHAVIAIGYQGEKETLPEDIQKREQPSERRPLKESIYEGKFS</sequence>
<dbReference type="SUPFAM" id="SSF55469">
    <property type="entry name" value="FMN-dependent nitroreductase-like"/>
    <property type="match status" value="1"/>
</dbReference>
<feature type="region of interest" description="Disordered" evidence="3">
    <location>
        <begin position="164"/>
        <end position="191"/>
    </location>
</feature>
<evidence type="ECO:0000256" key="2">
    <source>
        <dbReference type="ARBA" id="ARBA00023002"/>
    </source>
</evidence>
<reference evidence="5 6" key="1">
    <citation type="submission" date="2023-06" db="EMBL/GenBank/DDBJ databases">
        <title>Aquibacillus rhizosphaerae LR5S19.</title>
        <authorList>
            <person name="Sun J.-Q."/>
        </authorList>
    </citation>
    <scope>NUCLEOTIDE SEQUENCE [LARGE SCALE GENOMIC DNA]</scope>
    <source>
        <strain evidence="5 6">LR5S19</strain>
    </source>
</reference>
<name>A0ABT7KZP5_9BACI</name>
<dbReference type="Proteomes" id="UP001235343">
    <property type="component" value="Unassembled WGS sequence"/>
</dbReference>
<proteinExistence type="inferred from homology"/>
<dbReference type="PANTHER" id="PTHR43673">
    <property type="entry name" value="NAD(P)H NITROREDUCTASE YDGI-RELATED"/>
    <property type="match status" value="1"/>
</dbReference>
<gene>
    <name evidence="5" type="ORF">QQS35_00400</name>
</gene>
<feature type="domain" description="Nitroreductase" evidence="4">
    <location>
        <begin position="26"/>
        <end position="83"/>
    </location>
</feature>
<dbReference type="CDD" id="cd02138">
    <property type="entry name" value="TdsD-like"/>
    <property type="match status" value="1"/>
</dbReference>
<comment type="similarity">
    <text evidence="1">Belongs to the nitroreductase family.</text>
</comment>
<dbReference type="InterPro" id="IPR000415">
    <property type="entry name" value="Nitroreductase-like"/>
</dbReference>
<keyword evidence="2" id="KW-0560">Oxidoreductase</keyword>